<feature type="signal peptide" evidence="2">
    <location>
        <begin position="1"/>
        <end position="30"/>
    </location>
</feature>
<keyword evidence="2" id="KW-0732">Signal</keyword>
<dbReference type="EMBL" id="GEZM01023312">
    <property type="protein sequence ID" value="JAV88472.1"/>
    <property type="molecule type" value="Transcribed_RNA"/>
</dbReference>
<dbReference type="EMBL" id="GEZM01023292">
    <property type="protein sequence ID" value="JAV88511.1"/>
    <property type="molecule type" value="Transcribed_RNA"/>
</dbReference>
<dbReference type="InterPro" id="IPR013320">
    <property type="entry name" value="ConA-like_dom_sf"/>
</dbReference>
<dbReference type="InterPro" id="IPR048287">
    <property type="entry name" value="TSPN-like_N"/>
</dbReference>
<accession>A0A1Y1MVM5</accession>
<name>A0A1Y1MVM5_PHOPY</name>
<proteinExistence type="predicted"/>
<dbReference type="SMART" id="SM00210">
    <property type="entry name" value="TSPN"/>
    <property type="match status" value="1"/>
</dbReference>
<feature type="domain" description="Thrombospondin-like N-terminal" evidence="3">
    <location>
        <begin position="48"/>
        <end position="187"/>
    </location>
</feature>
<keyword evidence="1" id="KW-0677">Repeat</keyword>
<reference evidence="4" key="1">
    <citation type="journal article" date="2016" name="Sci. Rep.">
        <title>Molecular characterization of firefly nuptial gifts: a multi-omics approach sheds light on postcopulatory sexual selection.</title>
        <authorList>
            <person name="Al-Wathiqui N."/>
            <person name="Fallon T.R."/>
            <person name="South A."/>
            <person name="Weng J.K."/>
            <person name="Lewis S.M."/>
        </authorList>
    </citation>
    <scope>NUCLEOTIDE SEQUENCE</scope>
</reference>
<organism evidence="4">
    <name type="scientific">Photinus pyralis</name>
    <name type="common">Common eastern firefly</name>
    <name type="synonym">Lampyris pyralis</name>
    <dbReference type="NCBI Taxonomy" id="7054"/>
    <lineage>
        <taxon>Eukaryota</taxon>
        <taxon>Metazoa</taxon>
        <taxon>Ecdysozoa</taxon>
        <taxon>Arthropoda</taxon>
        <taxon>Hexapoda</taxon>
        <taxon>Insecta</taxon>
        <taxon>Pterygota</taxon>
        <taxon>Neoptera</taxon>
        <taxon>Endopterygota</taxon>
        <taxon>Coleoptera</taxon>
        <taxon>Polyphaga</taxon>
        <taxon>Elateriformia</taxon>
        <taxon>Elateroidea</taxon>
        <taxon>Lampyridae</taxon>
        <taxon>Lampyrinae</taxon>
        <taxon>Photinus</taxon>
    </lineage>
</organism>
<evidence type="ECO:0000259" key="3">
    <source>
        <dbReference type="SMART" id="SM00210"/>
    </source>
</evidence>
<feature type="chain" id="PRO_5011907525" description="Thrombospondin-like N-terminal domain-containing protein" evidence="2">
    <location>
        <begin position="31"/>
        <end position="187"/>
    </location>
</feature>
<protein>
    <recommendedName>
        <fullName evidence="3">Thrombospondin-like N-terminal domain-containing protein</fullName>
    </recommendedName>
</protein>
<evidence type="ECO:0000256" key="2">
    <source>
        <dbReference type="SAM" id="SignalP"/>
    </source>
</evidence>
<evidence type="ECO:0000313" key="4">
    <source>
        <dbReference type="EMBL" id="JAV88505.1"/>
    </source>
</evidence>
<dbReference type="AlphaFoldDB" id="A0A1Y1MVM5"/>
<dbReference type="Gene3D" id="2.60.120.200">
    <property type="match status" value="1"/>
</dbReference>
<dbReference type="EMBL" id="GEZM01023295">
    <property type="protein sequence ID" value="JAV88505.1"/>
    <property type="molecule type" value="Transcribed_RNA"/>
</dbReference>
<dbReference type="EMBL" id="GEZM01023297">
    <property type="protein sequence ID" value="JAV88501.1"/>
    <property type="molecule type" value="Transcribed_RNA"/>
</dbReference>
<sequence length="187" mass="21719">MGTLKFRELGSWRQLMKILLWLQILRSVVGQLSSEEEQGQPCADFKAGDDDLQGYDFISRFRLDIPETQYPGVTRVRGSHRMQTAYRLDKEANLTVPTRDIFPEGLPDQFSFICTFRSRKIQKSSWNIVQITDFDSNPQFLVTINPRKQTVEFSILNNVGKLQTLSFINAPVSTYIFHLNKQRPRDQ</sequence>
<dbReference type="EMBL" id="GEZM01023305">
    <property type="protein sequence ID" value="JAV88485.1"/>
    <property type="molecule type" value="Transcribed_RNA"/>
</dbReference>
<dbReference type="EMBL" id="GEZM01023289">
    <property type="protein sequence ID" value="JAV88519.1"/>
    <property type="molecule type" value="Transcribed_RNA"/>
</dbReference>
<evidence type="ECO:0000256" key="1">
    <source>
        <dbReference type="ARBA" id="ARBA00022737"/>
    </source>
</evidence>
<dbReference type="SUPFAM" id="SSF49899">
    <property type="entry name" value="Concanavalin A-like lectins/glucanases"/>
    <property type="match status" value="1"/>
</dbReference>